<evidence type="ECO:0000313" key="3">
    <source>
        <dbReference type="EMBL" id="KAK2865813.1"/>
    </source>
</evidence>
<feature type="domain" description="C-type lectin" evidence="2">
    <location>
        <begin position="34"/>
        <end position="131"/>
    </location>
</feature>
<dbReference type="PANTHER" id="PTHR45784:SF3">
    <property type="entry name" value="C-TYPE LECTIN DOMAIN FAMILY 4 MEMBER K-LIKE-RELATED"/>
    <property type="match status" value="1"/>
</dbReference>
<dbReference type="InterPro" id="IPR016186">
    <property type="entry name" value="C-type_lectin-like/link_sf"/>
</dbReference>
<evidence type="ECO:0000256" key="1">
    <source>
        <dbReference type="SAM" id="SignalP"/>
    </source>
</evidence>
<dbReference type="EMBL" id="JAVHJS010000002">
    <property type="protein sequence ID" value="KAK2865813.1"/>
    <property type="molecule type" value="Genomic_DNA"/>
</dbReference>
<evidence type="ECO:0000259" key="2">
    <source>
        <dbReference type="PROSITE" id="PS50041"/>
    </source>
</evidence>
<feature type="domain" description="C-type lectin" evidence="2">
    <location>
        <begin position="152"/>
        <end position="256"/>
    </location>
</feature>
<dbReference type="Pfam" id="PF00059">
    <property type="entry name" value="Lectin_C"/>
    <property type="match status" value="2"/>
</dbReference>
<keyword evidence="1" id="KW-0732">Signal</keyword>
<dbReference type="SUPFAM" id="SSF56436">
    <property type="entry name" value="C-type lectin-like"/>
    <property type="match status" value="2"/>
</dbReference>
<sequence>MMNMFSLLCLIGFPFALSIQNWPQVVPHLIMQAMTWPVAQNYCRTNHLDLYTITDASDQKKLINAMNRQNYLLPVWTGLYNNLDSWYWSYNHLPLKNITLRNFASGYPDDYALHVCGTIGLQGKWLPVDCNLYHLPFICYDAGNSYANRFVCYVQDTFNWFQAQTYCRTYHTDLATTTTTDDLTLAVQCVQQTAWTGIWFGLTRETWKWSDGNVPSYLPWAVNQPDDNYPFENCGTAQNGLLANTICSGANYFVCSAYLHRTQVLKLQVMSDVSVLDPAVQSTILDLIIQKLQENGMSVNTTVTWKVQPDGSIFYKKKNINE</sequence>
<gene>
    <name evidence="3" type="ORF">Q7C36_001869</name>
</gene>
<keyword evidence="4" id="KW-1185">Reference proteome</keyword>
<name>A0AA88NV65_TACVA</name>
<evidence type="ECO:0000313" key="4">
    <source>
        <dbReference type="Proteomes" id="UP001187315"/>
    </source>
</evidence>
<reference evidence="3" key="1">
    <citation type="submission" date="2023-08" db="EMBL/GenBank/DDBJ databases">
        <title>Pelteobagrus vachellii genome.</title>
        <authorList>
            <person name="Liu H."/>
        </authorList>
    </citation>
    <scope>NUCLEOTIDE SEQUENCE</scope>
    <source>
        <strain evidence="3">PRFRI_2022a</strain>
        <tissue evidence="3">Muscle</tissue>
    </source>
</reference>
<dbReference type="PROSITE" id="PS50041">
    <property type="entry name" value="C_TYPE_LECTIN_2"/>
    <property type="match status" value="2"/>
</dbReference>
<dbReference type="InterPro" id="IPR016187">
    <property type="entry name" value="CTDL_fold"/>
</dbReference>
<proteinExistence type="predicted"/>
<dbReference type="Proteomes" id="UP001187315">
    <property type="component" value="Unassembled WGS sequence"/>
</dbReference>
<protein>
    <recommendedName>
        <fullName evidence="2">C-type lectin domain-containing protein</fullName>
    </recommendedName>
</protein>
<feature type="signal peptide" evidence="1">
    <location>
        <begin position="1"/>
        <end position="18"/>
    </location>
</feature>
<comment type="caution">
    <text evidence="3">The sequence shown here is derived from an EMBL/GenBank/DDBJ whole genome shotgun (WGS) entry which is preliminary data.</text>
</comment>
<dbReference type="PANTHER" id="PTHR45784">
    <property type="entry name" value="C-TYPE LECTIN DOMAIN FAMILY 20 MEMBER A-RELATED"/>
    <property type="match status" value="1"/>
</dbReference>
<dbReference type="Gene3D" id="3.10.100.10">
    <property type="entry name" value="Mannose-Binding Protein A, subunit A"/>
    <property type="match status" value="2"/>
</dbReference>
<dbReference type="AlphaFoldDB" id="A0AA88NV65"/>
<organism evidence="3 4">
    <name type="scientific">Tachysurus vachellii</name>
    <name type="common">Darkbarbel catfish</name>
    <name type="synonym">Pelteobagrus vachellii</name>
    <dbReference type="NCBI Taxonomy" id="175792"/>
    <lineage>
        <taxon>Eukaryota</taxon>
        <taxon>Metazoa</taxon>
        <taxon>Chordata</taxon>
        <taxon>Craniata</taxon>
        <taxon>Vertebrata</taxon>
        <taxon>Euteleostomi</taxon>
        <taxon>Actinopterygii</taxon>
        <taxon>Neopterygii</taxon>
        <taxon>Teleostei</taxon>
        <taxon>Ostariophysi</taxon>
        <taxon>Siluriformes</taxon>
        <taxon>Bagridae</taxon>
        <taxon>Tachysurus</taxon>
    </lineage>
</organism>
<dbReference type="SMART" id="SM00034">
    <property type="entry name" value="CLECT"/>
    <property type="match status" value="2"/>
</dbReference>
<feature type="chain" id="PRO_5041698269" description="C-type lectin domain-containing protein" evidence="1">
    <location>
        <begin position="19"/>
        <end position="322"/>
    </location>
</feature>
<dbReference type="InterPro" id="IPR001304">
    <property type="entry name" value="C-type_lectin-like"/>
</dbReference>
<accession>A0AA88NV65</accession>